<dbReference type="InterPro" id="IPR007627">
    <property type="entry name" value="RNA_pol_sigma70_r2"/>
</dbReference>
<proteinExistence type="predicted"/>
<dbReference type="Proteomes" id="UP000254925">
    <property type="component" value="Unassembled WGS sequence"/>
</dbReference>
<dbReference type="InterPro" id="IPR013325">
    <property type="entry name" value="RNA_pol_sigma_r2"/>
</dbReference>
<gene>
    <name evidence="2" type="ORF">DES45_11837</name>
</gene>
<evidence type="ECO:0000259" key="1">
    <source>
        <dbReference type="Pfam" id="PF04542"/>
    </source>
</evidence>
<dbReference type="Gene3D" id="1.10.1740.10">
    <property type="match status" value="1"/>
</dbReference>
<feature type="domain" description="RNA polymerase sigma-70 region 2" evidence="1">
    <location>
        <begin position="21"/>
        <end position="58"/>
    </location>
</feature>
<dbReference type="GO" id="GO:0006352">
    <property type="term" value="P:DNA-templated transcription initiation"/>
    <property type="evidence" value="ECO:0007669"/>
    <property type="project" value="InterPro"/>
</dbReference>
<organism evidence="2 3">
    <name type="scientific">Microvirga subterranea</name>
    <dbReference type="NCBI Taxonomy" id="186651"/>
    <lineage>
        <taxon>Bacteria</taxon>
        <taxon>Pseudomonadati</taxon>
        <taxon>Pseudomonadota</taxon>
        <taxon>Alphaproteobacteria</taxon>
        <taxon>Hyphomicrobiales</taxon>
        <taxon>Methylobacteriaceae</taxon>
        <taxon>Microvirga</taxon>
    </lineage>
</organism>
<comment type="caution">
    <text evidence="2">The sequence shown here is derived from an EMBL/GenBank/DDBJ whole genome shotgun (WGS) entry which is preliminary data.</text>
</comment>
<sequence length="70" mass="8160">MIWRWGTSPQSDGAAVRLIMQRRNRQLYRVAQSVLNDDAEAEDVVQEAYVRAFTHPVTPSDQRDHFETSR</sequence>
<dbReference type="GO" id="GO:0003700">
    <property type="term" value="F:DNA-binding transcription factor activity"/>
    <property type="evidence" value="ECO:0007669"/>
    <property type="project" value="InterPro"/>
</dbReference>
<evidence type="ECO:0000313" key="3">
    <source>
        <dbReference type="Proteomes" id="UP000254925"/>
    </source>
</evidence>
<dbReference type="SUPFAM" id="SSF88946">
    <property type="entry name" value="Sigma2 domain of RNA polymerase sigma factors"/>
    <property type="match status" value="1"/>
</dbReference>
<dbReference type="OrthoDB" id="9780326at2"/>
<protein>
    <submittedName>
        <fullName evidence="2">Sigma-70-like protein</fullName>
    </submittedName>
</protein>
<evidence type="ECO:0000313" key="2">
    <source>
        <dbReference type="EMBL" id="RDI51381.1"/>
    </source>
</evidence>
<dbReference type="AlphaFoldDB" id="A0A370H523"/>
<reference evidence="2 3" key="1">
    <citation type="submission" date="2018-07" db="EMBL/GenBank/DDBJ databases">
        <title>Genomic Encyclopedia of Type Strains, Phase IV (KMG-IV): sequencing the most valuable type-strain genomes for metagenomic binning, comparative biology and taxonomic classification.</title>
        <authorList>
            <person name="Goeker M."/>
        </authorList>
    </citation>
    <scope>NUCLEOTIDE SEQUENCE [LARGE SCALE GENOMIC DNA]</scope>
    <source>
        <strain evidence="2 3">DSM 14364</strain>
    </source>
</reference>
<keyword evidence="3" id="KW-1185">Reference proteome</keyword>
<dbReference type="EMBL" id="QQBB01000018">
    <property type="protein sequence ID" value="RDI51381.1"/>
    <property type="molecule type" value="Genomic_DNA"/>
</dbReference>
<accession>A0A370H523</accession>
<name>A0A370H523_9HYPH</name>
<dbReference type="Pfam" id="PF04542">
    <property type="entry name" value="Sigma70_r2"/>
    <property type="match status" value="1"/>
</dbReference>